<dbReference type="Proteomes" id="UP000006101">
    <property type="component" value="Chromosome"/>
</dbReference>
<evidence type="ECO:0000313" key="1">
    <source>
        <dbReference type="EMBL" id="AFS81614.1"/>
    </source>
</evidence>
<protein>
    <submittedName>
        <fullName evidence="1">Uncharacterized protein</fullName>
    </submittedName>
</protein>
<dbReference type="PATRIC" id="fig|1229908.8.peg.1905"/>
<dbReference type="KEGG" id="nkr:NKOR_08815"/>
<dbReference type="EMBL" id="CP003842">
    <property type="protein sequence ID" value="AFS81614.1"/>
    <property type="molecule type" value="Genomic_DNA"/>
</dbReference>
<dbReference type="HOGENOM" id="CLU_1363599_0_0_2"/>
<evidence type="ECO:0000313" key="2">
    <source>
        <dbReference type="Proteomes" id="UP000006101"/>
    </source>
</evidence>
<reference evidence="1 2" key="1">
    <citation type="journal article" date="2012" name="J. Bacteriol.">
        <title>Draft Genome Sequence of an Ammonia-Oxidizing Archaeon, "Candidatus Nitrosopumilus koreensis" AR1, from Marine Sediment.</title>
        <authorList>
            <person name="Park S.J."/>
            <person name="Kim J.G."/>
            <person name="Jung M.Y."/>
            <person name="Kim S.J."/>
            <person name="Cha I.T."/>
            <person name="Kwon K."/>
            <person name="Lee J.H."/>
            <person name="Rhee S.K."/>
        </authorList>
    </citation>
    <scope>NUCLEOTIDE SEQUENCE [LARGE SCALE GENOMIC DNA]</scope>
    <source>
        <strain evidence="1 2">AR1</strain>
    </source>
</reference>
<proteinExistence type="predicted"/>
<keyword evidence="2" id="KW-1185">Reference proteome</keyword>
<dbReference type="GeneID" id="13724600"/>
<name>K0B7Y2_9ARCH</name>
<organism evidence="1 2">
    <name type="scientific">Candidatus Nitrosopumilus koreensis AR1</name>
    <dbReference type="NCBI Taxonomy" id="1229908"/>
    <lineage>
        <taxon>Archaea</taxon>
        <taxon>Nitrososphaerota</taxon>
        <taxon>Nitrososphaeria</taxon>
        <taxon>Nitrosopumilales</taxon>
        <taxon>Nitrosopumilaceae</taxon>
        <taxon>Nitrosopumilus</taxon>
    </lineage>
</organism>
<gene>
    <name evidence="1" type="ORF">NKOR_08815</name>
</gene>
<sequence>MAGLDKLISLSLPSIIKKKIDVDTLKKIERELFLEHGMSIKLSMEHFQTLLKIIKKNSEIDVSRFEMECLEQLFQIKKLKENYHVTITNSKLIHFILDILGDDETRKMILYILKSEHTIPEIIKESGVPKTSGYRKIENLLINGFFIETGKILSESKKISKIQCVFQEILVDAKKEKLTVSGIVPKKIFEKSTTMKSIVKNLE</sequence>
<dbReference type="RefSeq" id="WP_014963992.1">
    <property type="nucleotide sequence ID" value="NC_018655.1"/>
</dbReference>
<accession>K0B7Y2</accession>
<dbReference type="AlphaFoldDB" id="K0B7Y2"/>